<gene>
    <name evidence="2" type="ORF">BF93_00235</name>
</gene>
<dbReference type="AlphaFoldDB" id="Z9JXF5"/>
<keyword evidence="3" id="KW-1185">Reference proteome</keyword>
<accession>Z9JXF5</accession>
<sequence>MPAPEFPLPSLLAEPAQIIDPPQYSVAWLILAALCLIVIAALVIAVLRISRAVVTRSAYRARPGEVETLKAEFLRAVNEIAARHEAEEIDAREGHHELTAVMRRFVRSTTGHDVTSQDLATLIADDRTHDVGRLIAHLYEPDFAASSDTELAESVHRCREVIRRWS</sequence>
<keyword evidence="1" id="KW-0472">Membrane</keyword>
<organism evidence="2 3">
    <name type="scientific">Brachybacterium phenoliresistens</name>
    <dbReference type="NCBI Taxonomy" id="396014"/>
    <lineage>
        <taxon>Bacteria</taxon>
        <taxon>Bacillati</taxon>
        <taxon>Actinomycetota</taxon>
        <taxon>Actinomycetes</taxon>
        <taxon>Micrococcales</taxon>
        <taxon>Dermabacteraceae</taxon>
        <taxon>Brachybacterium</taxon>
    </lineage>
</organism>
<dbReference type="Proteomes" id="UP000023067">
    <property type="component" value="Unassembled WGS sequence"/>
</dbReference>
<dbReference type="STRING" id="396014.BF93_00235"/>
<dbReference type="OrthoDB" id="4793360at2"/>
<dbReference type="EMBL" id="JDYK01000001">
    <property type="protein sequence ID" value="EWS83030.1"/>
    <property type="molecule type" value="Genomic_DNA"/>
</dbReference>
<dbReference type="eggNOG" id="ENOG5033G3V">
    <property type="taxonomic scope" value="Bacteria"/>
</dbReference>
<name>Z9JXF5_9MICO</name>
<evidence type="ECO:0000256" key="1">
    <source>
        <dbReference type="SAM" id="Phobius"/>
    </source>
</evidence>
<proteinExistence type="predicted"/>
<keyword evidence="1" id="KW-1133">Transmembrane helix</keyword>
<keyword evidence="1" id="KW-0812">Transmembrane</keyword>
<dbReference type="PATRIC" id="fig|396014.3.peg.44"/>
<dbReference type="HOGENOM" id="CLU_135591_0_0_11"/>
<evidence type="ECO:0008006" key="4">
    <source>
        <dbReference type="Google" id="ProtNLM"/>
    </source>
</evidence>
<evidence type="ECO:0000313" key="2">
    <source>
        <dbReference type="EMBL" id="EWS83030.1"/>
    </source>
</evidence>
<reference evidence="2 3" key="1">
    <citation type="submission" date="2014-02" db="EMBL/GenBank/DDBJ databases">
        <title>Genome sequence of Brachybacterium phenoliresistens strain W13A50.</title>
        <authorList>
            <person name="Wang X."/>
        </authorList>
    </citation>
    <scope>NUCLEOTIDE SEQUENCE [LARGE SCALE GENOMIC DNA]</scope>
    <source>
        <strain evidence="2 3">W13A50</strain>
    </source>
</reference>
<dbReference type="RefSeq" id="WP_038369957.1">
    <property type="nucleotide sequence ID" value="NZ_BAAAOW010000001.1"/>
</dbReference>
<evidence type="ECO:0000313" key="3">
    <source>
        <dbReference type="Proteomes" id="UP000023067"/>
    </source>
</evidence>
<comment type="caution">
    <text evidence="2">The sequence shown here is derived from an EMBL/GenBank/DDBJ whole genome shotgun (WGS) entry which is preliminary data.</text>
</comment>
<protein>
    <recommendedName>
        <fullName evidence="4">DUF4381 domain-containing protein</fullName>
    </recommendedName>
</protein>
<feature type="transmembrane region" description="Helical" evidence="1">
    <location>
        <begin position="26"/>
        <end position="47"/>
    </location>
</feature>